<name>A0A485M3X9_9ZZZZ</name>
<proteinExistence type="predicted"/>
<evidence type="ECO:0000256" key="1">
    <source>
        <dbReference type="SAM" id="Phobius"/>
    </source>
</evidence>
<keyword evidence="1" id="KW-0812">Transmembrane</keyword>
<keyword evidence="1" id="KW-1133">Transmembrane helix</keyword>
<dbReference type="Pfam" id="PF04024">
    <property type="entry name" value="PspC"/>
    <property type="match status" value="1"/>
</dbReference>
<sequence>MAGRLAEYLELDVTLLRLLMVLSVSFGGIGIPACIVSAIVPREKTQVKIVPVLRTVERRRV</sequence>
<reference evidence="3" key="1">
    <citation type="submission" date="2019-03" db="EMBL/GenBank/DDBJ databases">
        <authorList>
            <person name="Hao L."/>
        </authorList>
    </citation>
    <scope>NUCLEOTIDE SEQUENCE</scope>
</reference>
<evidence type="ECO:0000313" key="3">
    <source>
        <dbReference type="EMBL" id="VFU15596.1"/>
    </source>
</evidence>
<protein>
    <recommendedName>
        <fullName evidence="2">Phage shock protein PspC N-terminal domain-containing protein</fullName>
    </recommendedName>
</protein>
<dbReference type="InterPro" id="IPR007168">
    <property type="entry name" value="Phageshock_PspC_N"/>
</dbReference>
<feature type="domain" description="Phage shock protein PspC N-terminal" evidence="2">
    <location>
        <begin position="5"/>
        <end position="40"/>
    </location>
</feature>
<keyword evidence="1" id="KW-0472">Membrane</keyword>
<accession>A0A485M3X9</accession>
<organism evidence="3">
    <name type="scientific">anaerobic digester metagenome</name>
    <dbReference type="NCBI Taxonomy" id="1263854"/>
    <lineage>
        <taxon>unclassified sequences</taxon>
        <taxon>metagenomes</taxon>
        <taxon>ecological metagenomes</taxon>
    </lineage>
</organism>
<dbReference type="EMBL" id="CAADRN010000226">
    <property type="protein sequence ID" value="VFU15596.1"/>
    <property type="molecule type" value="Genomic_DNA"/>
</dbReference>
<dbReference type="AlphaFoldDB" id="A0A485M3X9"/>
<feature type="transmembrane region" description="Helical" evidence="1">
    <location>
        <begin position="15"/>
        <end position="40"/>
    </location>
</feature>
<evidence type="ECO:0000259" key="2">
    <source>
        <dbReference type="Pfam" id="PF04024"/>
    </source>
</evidence>
<gene>
    <name evidence="3" type="ORF">SCFA_3010004</name>
</gene>